<gene>
    <name evidence="10" type="ORF">PTSG_02412</name>
</gene>
<dbReference type="InterPro" id="IPR002498">
    <property type="entry name" value="PInositol-4-P-4/5-kinase_core"/>
</dbReference>
<evidence type="ECO:0000256" key="7">
    <source>
        <dbReference type="SAM" id="Phobius"/>
    </source>
</evidence>
<organism evidence="10 11">
    <name type="scientific">Salpingoeca rosetta (strain ATCC 50818 / BSB-021)</name>
    <dbReference type="NCBI Taxonomy" id="946362"/>
    <lineage>
        <taxon>Eukaryota</taxon>
        <taxon>Choanoflagellata</taxon>
        <taxon>Craspedida</taxon>
        <taxon>Salpingoecidae</taxon>
        <taxon>Salpingoeca</taxon>
    </lineage>
</organism>
<dbReference type="InterPro" id="IPR027483">
    <property type="entry name" value="PInositol-4-P-4/5-kinase_C_sf"/>
</dbReference>
<accession>F2U247</accession>
<dbReference type="KEGG" id="sre:PTSG_02412"/>
<comment type="subcellular location">
    <subcellularLocation>
        <location evidence="1">Membrane</location>
        <topology evidence="1">Multi-pass membrane protein</topology>
    </subcellularLocation>
</comment>
<dbReference type="STRING" id="946362.F2U247"/>
<feature type="compositionally biased region" description="Basic and acidic residues" evidence="6">
    <location>
        <begin position="664"/>
        <end position="673"/>
    </location>
</feature>
<feature type="compositionally biased region" description="Basic residues" evidence="6">
    <location>
        <begin position="1062"/>
        <end position="1072"/>
    </location>
</feature>
<evidence type="ECO:0000313" key="10">
    <source>
        <dbReference type="EMBL" id="EGD81699.1"/>
    </source>
</evidence>
<feature type="region of interest" description="Disordered" evidence="6">
    <location>
        <begin position="957"/>
        <end position="989"/>
    </location>
</feature>
<protein>
    <recommendedName>
        <fullName evidence="12">PIPK domain-containing protein</fullName>
    </recommendedName>
</protein>
<dbReference type="GO" id="GO:0046854">
    <property type="term" value="P:phosphatidylinositol phosphate biosynthetic process"/>
    <property type="evidence" value="ECO:0007669"/>
    <property type="project" value="TreeGrafter"/>
</dbReference>
<dbReference type="PANTHER" id="PTHR23086">
    <property type="entry name" value="PHOSPHATIDYLINOSITOL-4-PHOSPHATE 5-KINASE"/>
    <property type="match status" value="1"/>
</dbReference>
<evidence type="ECO:0000256" key="3">
    <source>
        <dbReference type="ARBA" id="ARBA00022989"/>
    </source>
</evidence>
<evidence type="ECO:0000256" key="1">
    <source>
        <dbReference type="ARBA" id="ARBA00004141"/>
    </source>
</evidence>
<sequence length="1147" mass="124671">MSEHNGVYLNSTSPLTPSQAEHVSLVALVCSALSCALCGVALIVLSCTCARSVDDDPAGGSGGGVEGHAERRRKHNASRLQHSHRSSMAASIHHDHAYDHREHRHRRPRPGSSLSFGSTTDLAPGLSSLRGLAIPSHPTSEELRVLAQDAADGGLAEEAGDLGDDSSQTAPLLGSSSGHGQPPQPWVLRNGHTADPACDSPRKRGRWRMQWRRAPPVLKWKVATDLLLVANTLWISAYVLIVGPQHVSGYNSSVCHAYAVVHEVASHASSLWFLLLSVDLWLAARDPFANSTGSMWWYHLTVWSVTGLILLTLNVLGATEEGMSSYCWFDDIDKEAPSELSLFMRQFPLSHSIALLASIIILVLIVGAVGSLDTNASLGLCARRSILVRGVAYAIIFGTLATCKLAIGVVLLLHPPSQASVRVVMRYADADASYLAVIGVANVLAAVLTVRWARHLHNRAIKMLTVTDKVPLLAERESSSNSSSSSSNDNTDHDDNDNDDDDNDDDDEGRSASGSKEDLLPHLGRMDGSLHNSMVALAAPLAGSAITGDDAHLLRLIGSPPPSLHAHGDLPSFFAAASGPASTQSTPGGVCTPHAVQRQGSHGAVRRGSSPLHPACPDAEHGGDGEGGDGSTMSWGARTGNEQRSGIHSSSGKGNNSGQRSGHSRRDGRDVSGRRSAQSARLHRQGSPVWLSQGRARSDTIGTTASLVSLESDTALVGRQSHLRAQQLSSETCRAVGRRVELMDDDDTHAAAMRAMRDDVMLCTLFGIVSTLNSTRTNPPPQLRQTVTLPPVFNREIEFIDYHQDIFARLRSLFGISAREYAASIWGDQMRQEIQKMTEGFSSGRSGSFLYLTHDKQYVVKTIDKKECALLRELLPAYLTHMRNNPTSLLVRFCGLHAVRLTKEQRYITFVVQQHIVNTARYSARVHRMYDLKGSQYNRSAVNPPQGCGAALLNSKREHKRGQHSPRHEQHEHRHSGKRGVSRASAGTRHFKDLDLMSHGVIAVGRKARSSLSTRLAADVAFLHEQGIIDFSLLVGVHFRRPTTVMPPPLESSSSSGGGGSRRTRRRVKGKGKGPATILDGVSAVFMQRECIVYFGIIDILQRYDRKKRLEHFAKTKLMGVDPTTLSCVDVDLYCERFYSRVLQHFV</sequence>
<dbReference type="InterPro" id="IPR023610">
    <property type="entry name" value="PInositol-4/5-P-5/4-kinase"/>
</dbReference>
<dbReference type="InterPro" id="IPR017981">
    <property type="entry name" value="GPCR_2-like_7TM"/>
</dbReference>
<keyword evidence="2 7" id="KW-0812">Transmembrane</keyword>
<evidence type="ECO:0000256" key="4">
    <source>
        <dbReference type="ARBA" id="ARBA00023136"/>
    </source>
</evidence>
<dbReference type="AlphaFoldDB" id="F2U247"/>
<feature type="compositionally biased region" description="Acidic residues" evidence="6">
    <location>
        <begin position="492"/>
        <end position="508"/>
    </location>
</feature>
<feature type="transmembrane region" description="Helical" evidence="7">
    <location>
        <begin position="296"/>
        <end position="316"/>
    </location>
</feature>
<evidence type="ECO:0008006" key="12">
    <source>
        <dbReference type="Google" id="ProtNLM"/>
    </source>
</evidence>
<feature type="region of interest" description="Disordered" evidence="6">
    <location>
        <begin position="1044"/>
        <end position="1074"/>
    </location>
</feature>
<feature type="transmembrane region" description="Helical" evidence="7">
    <location>
        <begin position="349"/>
        <end position="370"/>
    </location>
</feature>
<dbReference type="InterPro" id="IPR027484">
    <property type="entry name" value="PInositol-4-P-5-kinase_N"/>
</dbReference>
<feature type="region of interest" description="Disordered" evidence="6">
    <location>
        <begin position="578"/>
        <end position="698"/>
    </location>
</feature>
<dbReference type="RefSeq" id="XP_004996903.1">
    <property type="nucleotide sequence ID" value="XM_004996846.1"/>
</dbReference>
<dbReference type="SMART" id="SM00330">
    <property type="entry name" value="PIPKc"/>
    <property type="match status" value="1"/>
</dbReference>
<keyword evidence="4 7" id="KW-0472">Membrane</keyword>
<dbReference type="Proteomes" id="UP000007799">
    <property type="component" value="Unassembled WGS sequence"/>
</dbReference>
<dbReference type="InParanoid" id="F2U247"/>
<keyword evidence="11" id="KW-1185">Reference proteome</keyword>
<feature type="domain" description="PIPK" evidence="9">
    <location>
        <begin position="732"/>
        <end position="1146"/>
    </location>
</feature>
<evidence type="ECO:0000256" key="6">
    <source>
        <dbReference type="SAM" id="MobiDB-lite"/>
    </source>
</evidence>
<dbReference type="Gene3D" id="3.30.800.10">
    <property type="entry name" value="Phosphatidylinositol Phosphate Kinase II Beta"/>
    <property type="match status" value="1"/>
</dbReference>
<dbReference type="PANTHER" id="PTHR23086:SF101">
    <property type="entry name" value="LP03320P-RELATED"/>
    <property type="match status" value="1"/>
</dbReference>
<evidence type="ECO:0000313" key="11">
    <source>
        <dbReference type="Proteomes" id="UP000007799"/>
    </source>
</evidence>
<dbReference type="Pfam" id="PF01504">
    <property type="entry name" value="PIP5K"/>
    <property type="match status" value="1"/>
</dbReference>
<dbReference type="Gene3D" id="3.30.810.10">
    <property type="entry name" value="2-Layer Sandwich"/>
    <property type="match status" value="1"/>
</dbReference>
<keyword evidence="5" id="KW-0067">ATP-binding</keyword>
<feature type="compositionally biased region" description="Polar residues" evidence="6">
    <location>
        <begin position="640"/>
        <end position="656"/>
    </location>
</feature>
<keyword evidence="3 7" id="KW-1133">Transmembrane helix</keyword>
<evidence type="ECO:0000259" key="8">
    <source>
        <dbReference type="PROSITE" id="PS50261"/>
    </source>
</evidence>
<feature type="transmembrane region" description="Helical" evidence="7">
    <location>
        <begin position="433"/>
        <end position="453"/>
    </location>
</feature>
<name>F2U247_SALR5</name>
<dbReference type="GO" id="GO:0005886">
    <property type="term" value="C:plasma membrane"/>
    <property type="evidence" value="ECO:0007669"/>
    <property type="project" value="TreeGrafter"/>
</dbReference>
<feature type="region of interest" description="Disordered" evidence="6">
    <location>
        <begin position="55"/>
        <end position="120"/>
    </location>
</feature>
<dbReference type="Gene3D" id="1.20.1070.10">
    <property type="entry name" value="Rhodopsin 7-helix transmembrane proteins"/>
    <property type="match status" value="1"/>
</dbReference>
<dbReference type="eggNOG" id="KOG0229">
    <property type="taxonomic scope" value="Eukaryota"/>
</dbReference>
<dbReference type="EMBL" id="GL832959">
    <property type="protein sequence ID" value="EGD81699.1"/>
    <property type="molecule type" value="Genomic_DNA"/>
</dbReference>
<dbReference type="PROSITE" id="PS51455">
    <property type="entry name" value="PIPK"/>
    <property type="match status" value="1"/>
</dbReference>
<keyword evidence="5" id="KW-0808">Transferase</keyword>
<dbReference type="CDD" id="cd00139">
    <property type="entry name" value="PIPKc"/>
    <property type="match status" value="1"/>
</dbReference>
<feature type="transmembrane region" description="Helical" evidence="7">
    <location>
        <begin position="222"/>
        <end position="244"/>
    </location>
</feature>
<feature type="region of interest" description="Disordered" evidence="6">
    <location>
        <begin position="475"/>
        <end position="525"/>
    </location>
</feature>
<dbReference type="GO" id="GO:0016308">
    <property type="term" value="F:1-phosphatidylinositol-4-phosphate 5-kinase activity"/>
    <property type="evidence" value="ECO:0007669"/>
    <property type="project" value="TreeGrafter"/>
</dbReference>
<feature type="region of interest" description="Disordered" evidence="6">
    <location>
        <begin position="156"/>
        <end position="204"/>
    </location>
</feature>
<feature type="compositionally biased region" description="Basic and acidic residues" evidence="6">
    <location>
        <begin position="92"/>
        <end position="101"/>
    </location>
</feature>
<dbReference type="GO" id="GO:0004888">
    <property type="term" value="F:transmembrane signaling receptor activity"/>
    <property type="evidence" value="ECO:0007669"/>
    <property type="project" value="InterPro"/>
</dbReference>
<feature type="transmembrane region" description="Helical" evidence="7">
    <location>
        <begin position="23"/>
        <end position="45"/>
    </location>
</feature>
<dbReference type="GO" id="GO:0007166">
    <property type="term" value="P:cell surface receptor signaling pathway"/>
    <property type="evidence" value="ECO:0007669"/>
    <property type="project" value="InterPro"/>
</dbReference>
<dbReference type="OrthoDB" id="20783at2759"/>
<evidence type="ECO:0000259" key="9">
    <source>
        <dbReference type="PROSITE" id="PS51455"/>
    </source>
</evidence>
<dbReference type="PROSITE" id="PS50261">
    <property type="entry name" value="G_PROTEIN_RECEP_F2_4"/>
    <property type="match status" value="1"/>
</dbReference>
<dbReference type="GeneID" id="16077495"/>
<feature type="compositionally biased region" description="Low complexity" evidence="6">
    <location>
        <begin position="479"/>
        <end position="489"/>
    </location>
</feature>
<feature type="domain" description="G-protein coupled receptors family 2 profile 2" evidence="8">
    <location>
        <begin position="255"/>
        <end position="366"/>
    </location>
</feature>
<evidence type="ECO:0000256" key="5">
    <source>
        <dbReference type="PROSITE-ProRule" id="PRU00781"/>
    </source>
</evidence>
<evidence type="ECO:0000256" key="2">
    <source>
        <dbReference type="ARBA" id="ARBA00022692"/>
    </source>
</evidence>
<feature type="transmembrane region" description="Helical" evidence="7">
    <location>
        <begin position="391"/>
        <end position="413"/>
    </location>
</feature>
<keyword evidence="5" id="KW-0418">Kinase</keyword>
<dbReference type="GO" id="GO:0005524">
    <property type="term" value="F:ATP binding"/>
    <property type="evidence" value="ECO:0007669"/>
    <property type="project" value="UniProtKB-UniRule"/>
</dbReference>
<keyword evidence="5" id="KW-0547">Nucleotide-binding</keyword>
<feature type="compositionally biased region" description="Polar residues" evidence="6">
    <location>
        <begin position="166"/>
        <end position="179"/>
    </location>
</feature>
<proteinExistence type="predicted"/>
<dbReference type="SUPFAM" id="SSF56104">
    <property type="entry name" value="SAICAR synthase-like"/>
    <property type="match status" value="2"/>
</dbReference>
<reference evidence="10" key="1">
    <citation type="submission" date="2009-08" db="EMBL/GenBank/DDBJ databases">
        <title>Annotation of Salpingoeca rosetta.</title>
        <authorList>
            <consortium name="The Broad Institute Genome Sequencing Platform"/>
            <person name="Russ C."/>
            <person name="Cuomo C."/>
            <person name="Burger G."/>
            <person name="Gray M.W."/>
            <person name="Holland P.W.H."/>
            <person name="King N."/>
            <person name="Lang F.B.F."/>
            <person name="Roger A.J."/>
            <person name="Ruiz-Trillo I."/>
            <person name="Young S.K."/>
            <person name="Zeng Q."/>
            <person name="Gargeya S."/>
            <person name="Alvarado L."/>
            <person name="Berlin A."/>
            <person name="Chapman S.B."/>
            <person name="Chen Z."/>
            <person name="Freedman E."/>
            <person name="Gellesch M."/>
            <person name="Goldberg J."/>
            <person name="Griggs A."/>
            <person name="Gujja S."/>
            <person name="Heilman E."/>
            <person name="Heiman D."/>
            <person name="Howarth C."/>
            <person name="Mehta T."/>
            <person name="Neiman D."/>
            <person name="Pearson M."/>
            <person name="Roberts A."/>
            <person name="Saif S."/>
            <person name="Shea T."/>
            <person name="Shenoy N."/>
            <person name="Sisk P."/>
            <person name="Stolte C."/>
            <person name="Sykes S."/>
            <person name="White J."/>
            <person name="Yandava C."/>
            <person name="Haas B."/>
            <person name="Nusbaum C."/>
            <person name="Birren B."/>
        </authorList>
    </citation>
    <scope>NUCLEOTIDE SEQUENCE</scope>
    <source>
        <strain evidence="10">ATCC 50818</strain>
    </source>
</reference>
<feature type="compositionally biased region" description="Basic residues" evidence="6">
    <location>
        <begin position="70"/>
        <end position="85"/>
    </location>
</feature>